<dbReference type="InterPro" id="IPR038404">
    <property type="entry name" value="TRAP_DctP_sf"/>
</dbReference>
<dbReference type="NCBIfam" id="NF037995">
    <property type="entry name" value="TRAP_S1"/>
    <property type="match status" value="1"/>
</dbReference>
<dbReference type="PIRSF" id="PIRSF006470">
    <property type="entry name" value="DctB"/>
    <property type="match status" value="1"/>
</dbReference>
<protein>
    <submittedName>
        <fullName evidence="3">TRAP transporter substrate-binding protein</fullName>
    </submittedName>
</protein>
<dbReference type="InterPro" id="IPR004682">
    <property type="entry name" value="TRAP_DctP"/>
</dbReference>
<dbReference type="CDD" id="cd13671">
    <property type="entry name" value="PBP2_TRAP_SBP_like_3"/>
    <property type="match status" value="1"/>
</dbReference>
<dbReference type="PANTHER" id="PTHR33376:SF2">
    <property type="entry name" value="DICARBOXYLATE-BINDING PERIPLASMIC PROTEIN"/>
    <property type="match status" value="1"/>
</dbReference>
<dbReference type="PROSITE" id="PS51257">
    <property type="entry name" value="PROKAR_LIPOPROTEIN"/>
    <property type="match status" value="1"/>
</dbReference>
<feature type="signal peptide" evidence="2">
    <location>
        <begin position="1"/>
        <end position="18"/>
    </location>
</feature>
<sequence>MSKIRNIVSVLLITAVLAACSSGGESGGEANGSTNEGAAGELITLRLSETQVDDYPDAVAIYEFADRVEELSEGSITIDVYTGGQLGDEVTTIEQTQTGIIDIGRANTGPISQFVDDFGIFSFPFLFDSREHLWNALDSSLRDTLFTSLEEQNLVGLAFYDAGARSFYTMDPVENLDDLRGKSIRVMQNDILIEAFNELGVSPTPLAASEVYSALQTGVVDGGENNINTYVADGHYEVAKNFTTSEHLRIPGLLFMSKQSWDSLSEDQQEIISQAALESEETQMDEFDKYTEESERTAEEAGNNIIELSDSDRAQFRENVQGLYDKYEETYGDMFTEIENAK</sequence>
<dbReference type="InterPro" id="IPR018389">
    <property type="entry name" value="DctP_fam"/>
</dbReference>
<evidence type="ECO:0000313" key="3">
    <source>
        <dbReference type="EMBL" id="MFD2830000.1"/>
    </source>
</evidence>
<dbReference type="Pfam" id="PF03480">
    <property type="entry name" value="DctP"/>
    <property type="match status" value="1"/>
</dbReference>
<dbReference type="Gene3D" id="3.40.190.170">
    <property type="entry name" value="Bacterial extracellular solute-binding protein, family 7"/>
    <property type="match status" value="1"/>
</dbReference>
<dbReference type="RefSeq" id="WP_377772514.1">
    <property type="nucleotide sequence ID" value="NZ_JBHUOQ010000001.1"/>
</dbReference>
<evidence type="ECO:0000256" key="1">
    <source>
        <dbReference type="ARBA" id="ARBA00022729"/>
    </source>
</evidence>
<dbReference type="Proteomes" id="UP001597519">
    <property type="component" value="Unassembled WGS sequence"/>
</dbReference>
<dbReference type="PANTHER" id="PTHR33376">
    <property type="match status" value="1"/>
</dbReference>
<keyword evidence="4" id="KW-1185">Reference proteome</keyword>
<evidence type="ECO:0000313" key="4">
    <source>
        <dbReference type="Proteomes" id="UP001597519"/>
    </source>
</evidence>
<organism evidence="3 4">
    <name type="scientific">Corticicoccus populi</name>
    <dbReference type="NCBI Taxonomy" id="1812821"/>
    <lineage>
        <taxon>Bacteria</taxon>
        <taxon>Bacillati</taxon>
        <taxon>Bacillota</taxon>
        <taxon>Bacilli</taxon>
        <taxon>Bacillales</taxon>
        <taxon>Staphylococcaceae</taxon>
        <taxon>Corticicoccus</taxon>
    </lineage>
</organism>
<reference evidence="4" key="1">
    <citation type="journal article" date="2019" name="Int. J. Syst. Evol. Microbiol.">
        <title>The Global Catalogue of Microorganisms (GCM) 10K type strain sequencing project: providing services to taxonomists for standard genome sequencing and annotation.</title>
        <authorList>
            <consortium name="The Broad Institute Genomics Platform"/>
            <consortium name="The Broad Institute Genome Sequencing Center for Infectious Disease"/>
            <person name="Wu L."/>
            <person name="Ma J."/>
        </authorList>
    </citation>
    <scope>NUCLEOTIDE SEQUENCE [LARGE SCALE GENOMIC DNA]</scope>
    <source>
        <strain evidence="4">KCTC 33575</strain>
    </source>
</reference>
<gene>
    <name evidence="3" type="ORF">ACFSX4_05915</name>
</gene>
<feature type="chain" id="PRO_5045891020" evidence="2">
    <location>
        <begin position="19"/>
        <end position="342"/>
    </location>
</feature>
<accession>A0ABW5WT83</accession>
<name>A0ABW5WT83_9STAP</name>
<dbReference type="NCBIfam" id="TIGR00787">
    <property type="entry name" value="dctP"/>
    <property type="match status" value="1"/>
</dbReference>
<comment type="caution">
    <text evidence="3">The sequence shown here is derived from an EMBL/GenBank/DDBJ whole genome shotgun (WGS) entry which is preliminary data.</text>
</comment>
<keyword evidence="1 2" id="KW-0732">Signal</keyword>
<dbReference type="EMBL" id="JBHUOQ010000001">
    <property type="protein sequence ID" value="MFD2830000.1"/>
    <property type="molecule type" value="Genomic_DNA"/>
</dbReference>
<evidence type="ECO:0000256" key="2">
    <source>
        <dbReference type="SAM" id="SignalP"/>
    </source>
</evidence>
<proteinExistence type="predicted"/>